<proteinExistence type="predicted"/>
<dbReference type="AlphaFoldDB" id="A0A0F9KFK8"/>
<accession>A0A0F9KFK8</accession>
<dbReference type="Gene3D" id="3.40.50.150">
    <property type="entry name" value="Vaccinia Virus protein VP39"/>
    <property type="match status" value="1"/>
</dbReference>
<name>A0A0F9KFK8_9ZZZZ</name>
<reference evidence="1" key="1">
    <citation type="journal article" date="2015" name="Nature">
        <title>Complex archaea that bridge the gap between prokaryotes and eukaryotes.</title>
        <authorList>
            <person name="Spang A."/>
            <person name="Saw J.H."/>
            <person name="Jorgensen S.L."/>
            <person name="Zaremba-Niedzwiedzka K."/>
            <person name="Martijn J."/>
            <person name="Lind A.E."/>
            <person name="van Eijk R."/>
            <person name="Schleper C."/>
            <person name="Guy L."/>
            <person name="Ettema T.J."/>
        </authorList>
    </citation>
    <scope>NUCLEOTIDE SEQUENCE</scope>
</reference>
<gene>
    <name evidence="1" type="ORF">LCGC14_1336860</name>
</gene>
<dbReference type="SUPFAM" id="SSF53335">
    <property type="entry name" value="S-adenosyl-L-methionine-dependent methyltransferases"/>
    <property type="match status" value="1"/>
</dbReference>
<organism evidence="1">
    <name type="scientific">marine sediment metagenome</name>
    <dbReference type="NCBI Taxonomy" id="412755"/>
    <lineage>
        <taxon>unclassified sequences</taxon>
        <taxon>metagenomes</taxon>
        <taxon>ecological metagenomes</taxon>
    </lineage>
</organism>
<dbReference type="InterPro" id="IPR029063">
    <property type="entry name" value="SAM-dependent_MTases_sf"/>
</dbReference>
<evidence type="ECO:0008006" key="2">
    <source>
        <dbReference type="Google" id="ProtNLM"/>
    </source>
</evidence>
<protein>
    <recommendedName>
        <fullName evidence="2">DNA (cytosine-5-)-methyltransferase</fullName>
    </recommendedName>
</protein>
<evidence type="ECO:0000313" key="1">
    <source>
        <dbReference type="EMBL" id="KKM80728.1"/>
    </source>
</evidence>
<dbReference type="EMBL" id="LAZR01008136">
    <property type="protein sequence ID" value="KKM80728.1"/>
    <property type="molecule type" value="Genomic_DNA"/>
</dbReference>
<sequence length="204" mass="23138">MRERIILDLCGGSGSWSRPYSAAGYDVRIIDPRVLSAGDVRLITRPRLPRRVHGVLAAPPCDHLSSAGASQWREKGVSRLLVALGICDACLRIIWLTQPSWWALENPVGRLRSYYGDPTLIFDPYHYGDPYRKKTLLWGNFTIPKRNRVEPLKSPSDSGWRGKDTLDYWLQTQTKEGLISKQERSQKRSLTPPGFAKAFFEANP</sequence>
<comment type="caution">
    <text evidence="1">The sequence shown here is derived from an EMBL/GenBank/DDBJ whole genome shotgun (WGS) entry which is preliminary data.</text>
</comment>